<proteinExistence type="inferred from homology"/>
<keyword evidence="8" id="KW-1185">Reference proteome</keyword>
<evidence type="ECO:0000313" key="5">
    <source>
        <dbReference type="EMBL" id="RYU50831.1"/>
    </source>
</evidence>
<dbReference type="GO" id="GO:0009001">
    <property type="term" value="F:serine O-acetyltransferase activity"/>
    <property type="evidence" value="ECO:0007669"/>
    <property type="project" value="UniProtKB-EC"/>
</dbReference>
<keyword evidence="2" id="KW-0677">Repeat</keyword>
<evidence type="ECO:0000256" key="3">
    <source>
        <dbReference type="ARBA" id="ARBA00023315"/>
    </source>
</evidence>
<comment type="similarity">
    <text evidence="4">Belongs to the transferase hexapeptide repeat family.</text>
</comment>
<dbReference type="Gene3D" id="2.160.10.10">
    <property type="entry name" value="Hexapeptide repeat proteins"/>
    <property type="match status" value="1"/>
</dbReference>
<dbReference type="InterPro" id="IPR018357">
    <property type="entry name" value="Hexapep_transf_CS"/>
</dbReference>
<dbReference type="PIRSF" id="PIRSF000441">
    <property type="entry name" value="CysE"/>
    <property type="match status" value="1"/>
</dbReference>
<dbReference type="InterPro" id="IPR005881">
    <property type="entry name" value="Ser_O-AcTrfase"/>
</dbReference>
<dbReference type="InterPro" id="IPR001451">
    <property type="entry name" value="Hexapep"/>
</dbReference>
<keyword evidence="3 4" id="KW-0012">Acyltransferase</keyword>
<keyword evidence="1 4" id="KW-0808">Transferase</keyword>
<dbReference type="PROSITE" id="PS00101">
    <property type="entry name" value="HEXAPEP_TRANSFERASES"/>
    <property type="match status" value="1"/>
</dbReference>
<evidence type="ECO:0000256" key="2">
    <source>
        <dbReference type="ARBA" id="ARBA00022737"/>
    </source>
</evidence>
<evidence type="ECO:0000313" key="8">
    <source>
        <dbReference type="Proteomes" id="UP000294166"/>
    </source>
</evidence>
<protein>
    <recommendedName>
        <fullName evidence="4">Serine acetyltransferase</fullName>
        <ecNumber evidence="4">2.3.1.30</ecNumber>
    </recommendedName>
</protein>
<dbReference type="SUPFAM" id="SSF51161">
    <property type="entry name" value="Trimeric LpxA-like enzymes"/>
    <property type="match status" value="1"/>
</dbReference>
<dbReference type="RefSeq" id="WP_130047991.1">
    <property type="nucleotide sequence ID" value="NZ_SEZK01000018.1"/>
</dbReference>
<dbReference type="Proteomes" id="UP000294063">
    <property type="component" value="Unassembled WGS sequence"/>
</dbReference>
<dbReference type="InterPro" id="IPR011004">
    <property type="entry name" value="Trimer_LpxA-like_sf"/>
</dbReference>
<evidence type="ECO:0000313" key="7">
    <source>
        <dbReference type="Proteomes" id="UP000294063"/>
    </source>
</evidence>
<accession>A0A4Q5KT83</accession>
<dbReference type="EMBL" id="SEZN01000011">
    <property type="protein sequence ID" value="RYU64984.1"/>
    <property type="molecule type" value="Genomic_DNA"/>
</dbReference>
<dbReference type="AlphaFoldDB" id="A0A4Q5KT83"/>
<evidence type="ECO:0000256" key="4">
    <source>
        <dbReference type="PIRNR" id="PIRNR000441"/>
    </source>
</evidence>
<evidence type="ECO:0000256" key="1">
    <source>
        <dbReference type="ARBA" id="ARBA00022679"/>
    </source>
</evidence>
<dbReference type="EMBL" id="SEZK01000018">
    <property type="protein sequence ID" value="RYU50831.1"/>
    <property type="molecule type" value="Genomic_DNA"/>
</dbReference>
<dbReference type="Pfam" id="PF00132">
    <property type="entry name" value="Hexapep"/>
    <property type="match status" value="1"/>
</dbReference>
<reference evidence="7 8" key="1">
    <citation type="submission" date="2019-02" db="EMBL/GenBank/DDBJ databases">
        <title>Genome sequences of Aliivibrio finisterrensis strains from farmed Atlantic salmon.</title>
        <authorList>
            <person name="Bowman J.P."/>
        </authorList>
    </citation>
    <scope>NUCLEOTIDE SEQUENCE [LARGE SCALE GENOMIC DNA]</scope>
    <source>
        <strain evidence="6 8">A21</strain>
        <strain evidence="5 7">A46</strain>
    </source>
</reference>
<dbReference type="EC" id="2.3.1.30" evidence="4"/>
<organism evidence="5 7">
    <name type="scientific">Aliivibrio finisterrensis</name>
    <dbReference type="NCBI Taxonomy" id="511998"/>
    <lineage>
        <taxon>Bacteria</taxon>
        <taxon>Pseudomonadati</taxon>
        <taxon>Pseudomonadota</taxon>
        <taxon>Gammaproteobacteria</taxon>
        <taxon>Vibrionales</taxon>
        <taxon>Vibrionaceae</taxon>
        <taxon>Aliivibrio</taxon>
    </lineage>
</organism>
<comment type="catalytic activity">
    <reaction evidence="4">
        <text>L-serine + acetyl-CoA = O-acetyl-L-serine + CoA</text>
        <dbReference type="Rhea" id="RHEA:24560"/>
        <dbReference type="ChEBI" id="CHEBI:33384"/>
        <dbReference type="ChEBI" id="CHEBI:57287"/>
        <dbReference type="ChEBI" id="CHEBI:57288"/>
        <dbReference type="ChEBI" id="CHEBI:58340"/>
        <dbReference type="EC" id="2.3.1.30"/>
    </reaction>
</comment>
<name>A0A4Q5KT83_9GAMM</name>
<dbReference type="GO" id="GO:0005737">
    <property type="term" value="C:cytoplasm"/>
    <property type="evidence" value="ECO:0007669"/>
    <property type="project" value="InterPro"/>
</dbReference>
<comment type="caution">
    <text evidence="5">The sequence shown here is derived from an EMBL/GenBank/DDBJ whole genome shotgun (WGS) entry which is preliminary data.</text>
</comment>
<dbReference type="GO" id="GO:0006535">
    <property type="term" value="P:cysteine biosynthetic process from serine"/>
    <property type="evidence" value="ECO:0007669"/>
    <property type="project" value="InterPro"/>
</dbReference>
<gene>
    <name evidence="6" type="ORF">ERW53_07880</name>
    <name evidence="5" type="ORF">ERW57_11545</name>
</gene>
<dbReference type="Proteomes" id="UP000294166">
    <property type="component" value="Unassembled WGS sequence"/>
</dbReference>
<evidence type="ECO:0000313" key="6">
    <source>
        <dbReference type="EMBL" id="RYU64984.1"/>
    </source>
</evidence>
<dbReference type="PANTHER" id="PTHR42811">
    <property type="entry name" value="SERINE ACETYLTRANSFERASE"/>
    <property type="match status" value="1"/>
</dbReference>
<sequence>MPNAIFFYRIARWLHLKKIPFLPKLIQLLIFLLYNSKVPPTADIGKGSFLVVKGVGVVIIDNAKLGQRCRIGIGCKIVGKGPYKRVPNIGDDVFLGPGSVIVGPVEIGNKVIIAPNSVVTKSVPSGSIVGGIPAKIIGSIHDLEYDILKNESYLDDIAPYMTTNKD</sequence>